<sequence>MAKYVGSGHQDPSTCLAGTRMTALREIDDWKRKNQGQRGSELMWLTGSAGSGKTAIAQTKKVFFLIASRPESWIWTAFSSPLTPSLSIVNLNYDEESRGDIRLFYQAEFKKIRDDSRHFHTMATAPIAWPLDKELDEFVERSSGQFIYAKTVARFVGDPNKSPITQLKLVLQPLPERTTQGTPLDRLDNLYKQILSSVANWKLASIVLGALSAIQCYSGTRREALPMIECLLGLNAGDAYITLRNLHCITFVPRDLALEREGLSAQDYQILLKAADQHPRFYHRSFIDFLHSSDQAGPYFIDNHESNRRMAFGCLKILQSVVSSQPTRLFFLTWAYAHNFWEWRCTNSGYEDNRELLKVLDQFSFISWYFMVWKFQKERNWKKLKPLRLIEKWNSDALEATQEISKTLKLLDVRIHVLYSAADMQHWMKPAMLVIELYDVSLVACRQKVWLDETYVIRQCEVSSKREKNKIIHLLNKV</sequence>
<keyword evidence="2" id="KW-1185">Reference proteome</keyword>
<dbReference type="PANTHER" id="PTHR10039:SF14">
    <property type="entry name" value="NACHT DOMAIN-CONTAINING PROTEIN"/>
    <property type="match status" value="1"/>
</dbReference>
<gene>
    <name evidence="1" type="ORF">CPB83DRAFT_884794</name>
</gene>
<name>A0A9P6JNJ4_9AGAR</name>
<evidence type="ECO:0000313" key="2">
    <source>
        <dbReference type="Proteomes" id="UP000807306"/>
    </source>
</evidence>
<dbReference type="Proteomes" id="UP000807306">
    <property type="component" value="Unassembled WGS sequence"/>
</dbReference>
<comment type="caution">
    <text evidence="1">The sequence shown here is derived from an EMBL/GenBank/DDBJ whole genome shotgun (WGS) entry which is preliminary data.</text>
</comment>
<dbReference type="PANTHER" id="PTHR10039">
    <property type="entry name" value="AMELOGENIN"/>
    <property type="match status" value="1"/>
</dbReference>
<dbReference type="AlphaFoldDB" id="A0A9P6JNJ4"/>
<accession>A0A9P6JNJ4</accession>
<evidence type="ECO:0000313" key="1">
    <source>
        <dbReference type="EMBL" id="KAF9526684.1"/>
    </source>
</evidence>
<dbReference type="OrthoDB" id="163438at2759"/>
<protein>
    <submittedName>
        <fullName evidence="1">Uncharacterized protein</fullName>
    </submittedName>
</protein>
<organism evidence="1 2">
    <name type="scientific">Crepidotus variabilis</name>
    <dbReference type="NCBI Taxonomy" id="179855"/>
    <lineage>
        <taxon>Eukaryota</taxon>
        <taxon>Fungi</taxon>
        <taxon>Dikarya</taxon>
        <taxon>Basidiomycota</taxon>
        <taxon>Agaricomycotina</taxon>
        <taxon>Agaricomycetes</taxon>
        <taxon>Agaricomycetidae</taxon>
        <taxon>Agaricales</taxon>
        <taxon>Agaricineae</taxon>
        <taxon>Crepidotaceae</taxon>
        <taxon>Crepidotus</taxon>
    </lineage>
</organism>
<reference evidence="1" key="1">
    <citation type="submission" date="2020-11" db="EMBL/GenBank/DDBJ databases">
        <authorList>
            <consortium name="DOE Joint Genome Institute"/>
            <person name="Ahrendt S."/>
            <person name="Riley R."/>
            <person name="Andreopoulos W."/>
            <person name="Labutti K."/>
            <person name="Pangilinan J."/>
            <person name="Ruiz-Duenas F.J."/>
            <person name="Barrasa J.M."/>
            <person name="Sanchez-Garcia M."/>
            <person name="Camarero S."/>
            <person name="Miyauchi S."/>
            <person name="Serrano A."/>
            <person name="Linde D."/>
            <person name="Babiker R."/>
            <person name="Drula E."/>
            <person name="Ayuso-Fernandez I."/>
            <person name="Pacheco R."/>
            <person name="Padilla G."/>
            <person name="Ferreira P."/>
            <person name="Barriuso J."/>
            <person name="Kellner H."/>
            <person name="Castanera R."/>
            <person name="Alfaro M."/>
            <person name="Ramirez L."/>
            <person name="Pisabarro A.G."/>
            <person name="Kuo A."/>
            <person name="Tritt A."/>
            <person name="Lipzen A."/>
            <person name="He G."/>
            <person name="Yan M."/>
            <person name="Ng V."/>
            <person name="Cullen D."/>
            <person name="Martin F."/>
            <person name="Rosso M.-N."/>
            <person name="Henrissat B."/>
            <person name="Hibbett D."/>
            <person name="Martinez A.T."/>
            <person name="Grigoriev I.V."/>
        </authorList>
    </citation>
    <scope>NUCLEOTIDE SEQUENCE</scope>
    <source>
        <strain evidence="1">CBS 506.95</strain>
    </source>
</reference>
<proteinExistence type="predicted"/>
<dbReference type="EMBL" id="MU157869">
    <property type="protein sequence ID" value="KAF9526684.1"/>
    <property type="molecule type" value="Genomic_DNA"/>
</dbReference>